<sequence>MKAFAPDRLAAKPRRSGRQLRAAARTAGGQNLAAADGCLAGAEAVTALAHEAARLISALHRGFP</sequence>
<evidence type="ECO:0000313" key="2">
    <source>
        <dbReference type="EMBL" id="SBV34376.1"/>
    </source>
</evidence>
<evidence type="ECO:0000256" key="1">
    <source>
        <dbReference type="SAM" id="MobiDB-lite"/>
    </source>
</evidence>
<feature type="region of interest" description="Disordered" evidence="1">
    <location>
        <begin position="1"/>
        <end position="23"/>
    </location>
</feature>
<protein>
    <submittedName>
        <fullName evidence="2">Uncharacterized protein</fullName>
    </submittedName>
</protein>
<accession>A0A1Y5Q0E2</accession>
<dbReference type="KEGG" id="sphu:SPPYR_3261"/>
<name>A0A1Y5Q0E2_9SPHN</name>
<dbReference type="AlphaFoldDB" id="A0A1Y5Q0E2"/>
<dbReference type="EMBL" id="LT598653">
    <property type="protein sequence ID" value="SBV34376.1"/>
    <property type="molecule type" value="Genomic_DNA"/>
</dbReference>
<reference evidence="2" key="1">
    <citation type="submission" date="2016-03" db="EMBL/GenBank/DDBJ databases">
        <authorList>
            <person name="Ploux O."/>
        </authorList>
    </citation>
    <scope>NUCLEOTIDE SEQUENCE</scope>
    <source>
        <strain evidence="2">UC10</strain>
    </source>
</reference>
<gene>
    <name evidence="2" type="ORF">SPPYR_3261</name>
</gene>
<proteinExistence type="predicted"/>
<organism evidence="2">
    <name type="scientific">uncultured Sphingopyxis sp</name>
    <dbReference type="NCBI Taxonomy" id="310581"/>
    <lineage>
        <taxon>Bacteria</taxon>
        <taxon>Pseudomonadati</taxon>
        <taxon>Pseudomonadota</taxon>
        <taxon>Alphaproteobacteria</taxon>
        <taxon>Sphingomonadales</taxon>
        <taxon>Sphingomonadaceae</taxon>
        <taxon>Sphingopyxis</taxon>
        <taxon>environmental samples</taxon>
    </lineage>
</organism>